<name>A0A2S9YKU1_9BACT</name>
<gene>
    <name evidence="1" type="ORF">ENSA5_00650</name>
</gene>
<proteinExistence type="predicted"/>
<dbReference type="EMBL" id="PVNK01000005">
    <property type="protein sequence ID" value="PRQ05745.1"/>
    <property type="molecule type" value="Genomic_DNA"/>
</dbReference>
<dbReference type="Proteomes" id="UP000237968">
    <property type="component" value="Unassembled WGS sequence"/>
</dbReference>
<dbReference type="InterPro" id="IPR003795">
    <property type="entry name" value="DUF192"/>
</dbReference>
<comment type="caution">
    <text evidence="1">The sequence shown here is derived from an EMBL/GenBank/DDBJ whole genome shotgun (WGS) entry which is preliminary data.</text>
</comment>
<dbReference type="Pfam" id="PF02643">
    <property type="entry name" value="DUF192"/>
    <property type="match status" value="1"/>
</dbReference>
<dbReference type="Gene3D" id="2.60.120.1140">
    <property type="entry name" value="Protein of unknown function DUF192"/>
    <property type="match status" value="1"/>
</dbReference>
<evidence type="ECO:0000313" key="2">
    <source>
        <dbReference type="Proteomes" id="UP000237968"/>
    </source>
</evidence>
<dbReference type="InterPro" id="IPR038695">
    <property type="entry name" value="Saro_0823-like_sf"/>
</dbReference>
<dbReference type="OrthoDB" id="9917135at2"/>
<sequence>MNTRRGGRLVIAAAAILSLGACEPATSCEEDIRAQVLDEHLTIEIGAATLAAELADEAVERDRGWKHRRCDRVALLLIPDEPDTSLAVWGCGLSEAIDAYFVSAGEVAAIERIEPCPEPCTKCPLVGEALAVEAVLEVPADALTDAVELGSPLSFKLP</sequence>
<keyword evidence="2" id="KW-1185">Reference proteome</keyword>
<evidence type="ECO:0000313" key="1">
    <source>
        <dbReference type="EMBL" id="PRQ05745.1"/>
    </source>
</evidence>
<dbReference type="PROSITE" id="PS51257">
    <property type="entry name" value="PROKAR_LIPOPROTEIN"/>
    <property type="match status" value="1"/>
</dbReference>
<accession>A0A2S9YKU1</accession>
<protein>
    <recommendedName>
        <fullName evidence="3">Lipoprotein</fullName>
    </recommendedName>
</protein>
<reference evidence="1 2" key="1">
    <citation type="submission" date="2018-03" db="EMBL/GenBank/DDBJ databases">
        <title>Draft Genome Sequences of the Obligatory Marine Myxobacteria Enhygromyxa salina SWB005.</title>
        <authorList>
            <person name="Poehlein A."/>
            <person name="Moghaddam J.A."/>
            <person name="Harms H."/>
            <person name="Alanjari M."/>
            <person name="Koenig G.M."/>
            <person name="Daniel R."/>
            <person name="Schaeberle T.F."/>
        </authorList>
    </citation>
    <scope>NUCLEOTIDE SEQUENCE [LARGE SCALE GENOMIC DNA]</scope>
    <source>
        <strain evidence="1 2">SWB005</strain>
    </source>
</reference>
<evidence type="ECO:0008006" key="3">
    <source>
        <dbReference type="Google" id="ProtNLM"/>
    </source>
</evidence>
<organism evidence="1 2">
    <name type="scientific">Enhygromyxa salina</name>
    <dbReference type="NCBI Taxonomy" id="215803"/>
    <lineage>
        <taxon>Bacteria</taxon>
        <taxon>Pseudomonadati</taxon>
        <taxon>Myxococcota</taxon>
        <taxon>Polyangia</taxon>
        <taxon>Nannocystales</taxon>
        <taxon>Nannocystaceae</taxon>
        <taxon>Enhygromyxa</taxon>
    </lineage>
</organism>
<dbReference type="RefSeq" id="WP_106389550.1">
    <property type="nucleotide sequence ID" value="NZ_PVNK01000005.1"/>
</dbReference>
<dbReference type="AlphaFoldDB" id="A0A2S9YKU1"/>